<keyword evidence="1" id="KW-0677">Repeat</keyword>
<evidence type="ECO:0000256" key="5">
    <source>
        <dbReference type="SAM" id="MobiDB-lite"/>
    </source>
</evidence>
<dbReference type="InterPro" id="IPR000504">
    <property type="entry name" value="RRM_dom"/>
</dbReference>
<dbReference type="GO" id="GO:0003723">
    <property type="term" value="F:RNA binding"/>
    <property type="evidence" value="ECO:0007669"/>
    <property type="project" value="UniProtKB-UniRule"/>
</dbReference>
<feature type="region of interest" description="Disordered" evidence="5">
    <location>
        <begin position="305"/>
        <end position="324"/>
    </location>
</feature>
<dbReference type="FunFam" id="3.30.70.330:FF:000063">
    <property type="entry name" value="MEI2-like protein 5 isoform 2"/>
    <property type="match status" value="1"/>
</dbReference>
<evidence type="ECO:0000256" key="2">
    <source>
        <dbReference type="ARBA" id="ARBA00022884"/>
    </source>
</evidence>
<dbReference type="Gene3D" id="3.30.70.330">
    <property type="match status" value="2"/>
</dbReference>
<dbReference type="GO" id="GO:0045927">
    <property type="term" value="P:positive regulation of growth"/>
    <property type="evidence" value="ECO:0007669"/>
    <property type="project" value="UniProtKB-ARBA"/>
</dbReference>
<dbReference type="SMART" id="SM00360">
    <property type="entry name" value="RRM"/>
    <property type="match status" value="3"/>
</dbReference>
<dbReference type="InterPro" id="IPR034453">
    <property type="entry name" value="MEI2-like_RRM1"/>
</dbReference>
<dbReference type="Proteomes" id="UP000251960">
    <property type="component" value="Chromosome 4"/>
</dbReference>
<feature type="signal peptide" evidence="6">
    <location>
        <begin position="1"/>
        <end position="23"/>
    </location>
</feature>
<feature type="domain" description="RRM" evidence="7">
    <location>
        <begin position="424"/>
        <end position="492"/>
    </location>
</feature>
<keyword evidence="6" id="KW-0732">Signal</keyword>
<evidence type="ECO:0000256" key="1">
    <source>
        <dbReference type="ARBA" id="ARBA00022737"/>
    </source>
</evidence>
<gene>
    <name evidence="8" type="primary">ML4_2</name>
    <name evidence="8" type="ORF">Zm00014a_017432</name>
</gene>
<dbReference type="GO" id="GO:0045836">
    <property type="term" value="P:positive regulation of meiotic nuclear division"/>
    <property type="evidence" value="ECO:0007669"/>
    <property type="project" value="UniProtKB-ARBA"/>
</dbReference>
<organism evidence="8">
    <name type="scientific">Zea mays</name>
    <name type="common">Maize</name>
    <dbReference type="NCBI Taxonomy" id="4577"/>
    <lineage>
        <taxon>Eukaryota</taxon>
        <taxon>Viridiplantae</taxon>
        <taxon>Streptophyta</taxon>
        <taxon>Embryophyta</taxon>
        <taxon>Tracheophyta</taxon>
        <taxon>Spermatophyta</taxon>
        <taxon>Magnoliopsida</taxon>
        <taxon>Liliopsida</taxon>
        <taxon>Poales</taxon>
        <taxon>Poaceae</taxon>
        <taxon>PACMAD clade</taxon>
        <taxon>Panicoideae</taxon>
        <taxon>Andropogonodae</taxon>
        <taxon>Andropogoneae</taxon>
        <taxon>Tripsacinae</taxon>
        <taxon>Zea</taxon>
    </lineage>
</organism>
<feature type="compositionally biased region" description="Polar residues" evidence="5">
    <location>
        <begin position="1039"/>
        <end position="1061"/>
    </location>
</feature>
<dbReference type="AlphaFoldDB" id="A0A3L6F0E8"/>
<dbReference type="InterPro" id="IPR007201">
    <property type="entry name" value="Mei2-like_Rrm_C"/>
</dbReference>
<comment type="function">
    <text evidence="3">Probable RNA-binding protein that may play a role in growth regulation.</text>
</comment>
<dbReference type="FunFam" id="3.30.70.330:FF:000101">
    <property type="entry name" value="Protein MEI2-like 1"/>
    <property type="match status" value="1"/>
</dbReference>
<dbReference type="EMBL" id="NCVQ01000005">
    <property type="protein sequence ID" value="PWZ26499.1"/>
    <property type="molecule type" value="Genomic_DNA"/>
</dbReference>
<dbReference type="CDD" id="cd12524">
    <property type="entry name" value="RRM1_MEI2_like"/>
    <property type="match status" value="1"/>
</dbReference>
<feature type="domain" description="RRM" evidence="7">
    <location>
        <begin position="339"/>
        <end position="412"/>
    </location>
</feature>
<dbReference type="Pfam" id="PF04059">
    <property type="entry name" value="RRM_2"/>
    <property type="match status" value="1"/>
</dbReference>
<keyword evidence="2 4" id="KW-0694">RNA-binding</keyword>
<evidence type="ECO:0000256" key="4">
    <source>
        <dbReference type="PROSITE-ProRule" id="PRU00176"/>
    </source>
</evidence>
<evidence type="ECO:0000259" key="7">
    <source>
        <dbReference type="PROSITE" id="PS50102"/>
    </source>
</evidence>
<evidence type="ECO:0000256" key="6">
    <source>
        <dbReference type="SAM" id="SignalP"/>
    </source>
</evidence>
<proteinExistence type="predicted"/>
<feature type="region of interest" description="Disordered" evidence="5">
    <location>
        <begin position="80"/>
        <end position="112"/>
    </location>
</feature>
<dbReference type="InterPro" id="IPR012677">
    <property type="entry name" value="Nucleotide-bd_a/b_plait_sf"/>
</dbReference>
<sequence length="1061" mass="117262">MGASARGLAVVVALGFVPNTLYGLDACRMPFQVMDPRHHLSQFTNTTVAASSFSEEQLRLPTERLVGFWKQESLHHIGSKSVASSPIEKPQPIGTKTMGRVDPQPYKPRGQKSAFSLEHKTFGQERHVNMPPSLWRADQDPYVQSDSSLFPDGRSTNPYEAYNENGLFSSSLSEIFDRKCETAYSGTFINFIRAIDYTAVSLHHENHSLHLRKCIELYHTFHMGLRSNDVLLHQPLEKVEPTHVDDEPFELTEEIEAQIIGNILPDDDDLLSGVDVGYTAHASNGDDVDDDIFYTGGGMELETVENKKSTEPNSGANDGLGSLNGTMNGQHPYGEHPSRTLFVRNINSNVEDSELKVLFEHYGEISNLYTACKHRGFVMISYYDIRSSWNAMRALQNKPLRHRKLDIHYSIPKDNPSGKDINQGMLVVFNVDPSVTNNDIHKIFSDYGEIKEIRDAPQKGHHKVIEFYDVRAAEGAVRALNRSDLAGKKINLGTVGLSGVRRLTQHMSKESGQEEFGLHFLTWRIILQGSSYMVAMTSSGRENGSIHGLHSGLLTSMSPFREASFPGLSSTIPQSLSSPIGIASATTHSNQAPLGELSHSLSRMNGHMNYGFQGLGALHPHSLPEVHDGANNGTPYNLNTMVPIGVNSNSRTAEAVDCRHLHKVGSSNLNGHSFDRVGEGAMGFSRSGSGPVHGHQLMWNNSNNLQRHPNSPVLWQNPGSFVNNVPSRSPAQMHGVPRAPSHMIENVLPMHHHHVGSAPAINPSLWDRRHGYAGELTEASSFHLGSVGSLGFPGSPQLHGLELNNIFSHTGGNRMDPTVSLAQISAPSPQQRGPMFHGRNPMVPLPSFDSPGERIRSMRNDSGANQSDNKRQYELDVDRIMRGVDSRTTLMIKNIPNKYTSKMLLAAIDESHKGTYDFIYLPIDFKNKCNVGYAFINMTNAQHIIPFYQTFNGKKWEKFNSEKVASLAYARIQGKTALIAHFQNSSLMNEDKRCRPILFHSDGPNAGDQEPFPMGTNIRARSGRSRTSSGEENHHDIQTVLTNGDTSSNGADTSGPTKDTE</sequence>
<dbReference type="Pfam" id="PF00076">
    <property type="entry name" value="RRM_1"/>
    <property type="match status" value="2"/>
</dbReference>
<feature type="region of interest" description="Disordered" evidence="5">
    <location>
        <begin position="825"/>
        <end position="871"/>
    </location>
</feature>
<dbReference type="SUPFAM" id="SSF54928">
    <property type="entry name" value="RNA-binding domain, RBD"/>
    <property type="match status" value="2"/>
</dbReference>
<evidence type="ECO:0000313" key="8">
    <source>
        <dbReference type="EMBL" id="PWZ26499.1"/>
    </source>
</evidence>
<name>A0A3L6F0E8_MAIZE</name>
<reference evidence="8" key="1">
    <citation type="journal article" date="2018" name="Nat. Genet.">
        <title>Extensive intraspecific gene order and gene structural variations between Mo17 and other maize genomes.</title>
        <authorList>
            <person name="Sun S."/>
            <person name="Zhou Y."/>
            <person name="Chen J."/>
            <person name="Shi J."/>
            <person name="Zhao H."/>
            <person name="Zhao H."/>
            <person name="Song W."/>
            <person name="Zhang M."/>
            <person name="Cui Y."/>
            <person name="Dong X."/>
            <person name="Liu H."/>
            <person name="Ma X."/>
            <person name="Jiao Y."/>
            <person name="Wang B."/>
            <person name="Wei X."/>
            <person name="Stein J.C."/>
            <person name="Glaubitz J.C."/>
            <person name="Lu F."/>
            <person name="Yu G."/>
            <person name="Liang C."/>
            <person name="Fengler K."/>
            <person name="Li B."/>
            <person name="Rafalski A."/>
            <person name="Schnable P.S."/>
            <person name="Ware D.H."/>
            <person name="Buckler E.S."/>
            <person name="Lai J."/>
        </authorList>
    </citation>
    <scope>NUCLEOTIDE SEQUENCE [LARGE SCALE GENOMIC DNA]</scope>
    <source>
        <tissue evidence="8">Seedling</tissue>
    </source>
</reference>
<dbReference type="ExpressionAtlas" id="A0A3L6F0E8">
    <property type="expression patterns" value="baseline and differential"/>
</dbReference>
<feature type="chain" id="PRO_5018219112" evidence="6">
    <location>
        <begin position="24"/>
        <end position="1061"/>
    </location>
</feature>
<feature type="region of interest" description="Disordered" evidence="5">
    <location>
        <begin position="1001"/>
        <end position="1061"/>
    </location>
</feature>
<evidence type="ECO:0000256" key="3">
    <source>
        <dbReference type="ARBA" id="ARBA00055084"/>
    </source>
</evidence>
<dbReference type="InterPro" id="IPR035979">
    <property type="entry name" value="RBD_domain_sf"/>
</dbReference>
<dbReference type="InterPro" id="IPR034454">
    <property type="entry name" value="MEI2-like_RRM3"/>
</dbReference>
<comment type="caution">
    <text evidence="8">The sequence shown here is derived from an EMBL/GenBank/DDBJ whole genome shotgun (WGS) entry which is preliminary data.</text>
</comment>
<protein>
    <submittedName>
        <fullName evidence="8">Protein MEI2-like 4</fullName>
    </submittedName>
</protein>
<dbReference type="PROSITE" id="PS50102">
    <property type="entry name" value="RRM"/>
    <property type="match status" value="2"/>
</dbReference>
<dbReference type="PANTHER" id="PTHR23189">
    <property type="entry name" value="RNA RECOGNITION MOTIF-CONTAINING"/>
    <property type="match status" value="1"/>
</dbReference>
<accession>A0A3L6F0E8</accession>
<dbReference type="CDD" id="cd12531">
    <property type="entry name" value="RRM3_MEI2_like"/>
    <property type="match status" value="1"/>
</dbReference>